<gene>
    <name evidence="7" type="primary">A03p021550.1_BraROA</name>
    <name evidence="7" type="ORF">IGI04_010563</name>
</gene>
<proteinExistence type="predicted"/>
<evidence type="ECO:0000256" key="2">
    <source>
        <dbReference type="ARBA" id="ARBA00022737"/>
    </source>
</evidence>
<dbReference type="EMBL" id="JADBGQ010000003">
    <property type="protein sequence ID" value="KAG5404444.1"/>
    <property type="molecule type" value="Genomic_DNA"/>
</dbReference>
<keyword evidence="1" id="KW-0479">Metal-binding</keyword>
<evidence type="ECO:0000256" key="3">
    <source>
        <dbReference type="ARBA" id="ARBA00022833"/>
    </source>
</evidence>
<keyword evidence="8" id="KW-1185">Reference proteome</keyword>
<dbReference type="Pfam" id="PF03107">
    <property type="entry name" value="C1_2"/>
    <property type="match status" value="4"/>
</dbReference>
<keyword evidence="3" id="KW-0862">Zinc</keyword>
<name>A0ABQ7N3V8_BRACM</name>
<dbReference type="SUPFAM" id="SSF57889">
    <property type="entry name" value="Cysteine-rich domain"/>
    <property type="match status" value="4"/>
</dbReference>
<evidence type="ECO:0000313" key="8">
    <source>
        <dbReference type="Proteomes" id="UP000823674"/>
    </source>
</evidence>
<dbReference type="PROSITE" id="PS50081">
    <property type="entry name" value="ZF_DAG_PE_2"/>
    <property type="match status" value="1"/>
</dbReference>
<dbReference type="InterPro" id="IPR004146">
    <property type="entry name" value="DC1"/>
</dbReference>
<keyword evidence="5" id="KW-0812">Transmembrane</keyword>
<dbReference type="InterPro" id="IPR046349">
    <property type="entry name" value="C1-like_sf"/>
</dbReference>
<feature type="domain" description="Phorbol-ester/DAG-type" evidence="6">
    <location>
        <begin position="129"/>
        <end position="183"/>
    </location>
</feature>
<dbReference type="PANTHER" id="PTHR47841:SF13">
    <property type="entry name" value="DC1 DOMAIN-CONTAINING PROTEIN"/>
    <property type="match status" value="1"/>
</dbReference>
<evidence type="ECO:0000313" key="7">
    <source>
        <dbReference type="EMBL" id="KAG5404444.1"/>
    </source>
</evidence>
<feature type="region of interest" description="Disordered" evidence="4">
    <location>
        <begin position="414"/>
        <end position="449"/>
    </location>
</feature>
<dbReference type="InterPro" id="IPR002219">
    <property type="entry name" value="PKC_DAG/PE"/>
</dbReference>
<reference evidence="7 8" key="1">
    <citation type="submission" date="2021-03" db="EMBL/GenBank/DDBJ databases">
        <authorList>
            <person name="King G.J."/>
            <person name="Bancroft I."/>
            <person name="Baten A."/>
            <person name="Bloomfield J."/>
            <person name="Borpatragohain P."/>
            <person name="He Z."/>
            <person name="Irish N."/>
            <person name="Irwin J."/>
            <person name="Liu K."/>
            <person name="Mauleon R.P."/>
            <person name="Moore J."/>
            <person name="Morris R."/>
            <person name="Ostergaard L."/>
            <person name="Wang B."/>
            <person name="Wells R."/>
        </authorList>
    </citation>
    <scope>NUCLEOTIDE SEQUENCE [LARGE SCALE GENOMIC DNA]</scope>
    <source>
        <strain evidence="7">R-o-18</strain>
        <tissue evidence="7">Leaf</tissue>
    </source>
</reference>
<evidence type="ECO:0000256" key="5">
    <source>
        <dbReference type="SAM" id="Phobius"/>
    </source>
</evidence>
<organism evidence="7 8">
    <name type="scientific">Brassica rapa subsp. trilocularis</name>
    <dbReference type="NCBI Taxonomy" id="1813537"/>
    <lineage>
        <taxon>Eukaryota</taxon>
        <taxon>Viridiplantae</taxon>
        <taxon>Streptophyta</taxon>
        <taxon>Embryophyta</taxon>
        <taxon>Tracheophyta</taxon>
        <taxon>Spermatophyta</taxon>
        <taxon>Magnoliopsida</taxon>
        <taxon>eudicotyledons</taxon>
        <taxon>Gunneridae</taxon>
        <taxon>Pentapetalae</taxon>
        <taxon>rosids</taxon>
        <taxon>malvids</taxon>
        <taxon>Brassicales</taxon>
        <taxon>Brassicaceae</taxon>
        <taxon>Brassiceae</taxon>
        <taxon>Brassica</taxon>
    </lineage>
</organism>
<comment type="caution">
    <text evidence="7">The sequence shown here is derived from an EMBL/GenBank/DDBJ whole genome shotgun (WGS) entry which is preliminary data.</text>
</comment>
<keyword evidence="5" id="KW-0472">Membrane</keyword>
<dbReference type="Proteomes" id="UP000823674">
    <property type="component" value="Chromosome A03"/>
</dbReference>
<protein>
    <recommendedName>
        <fullName evidence="6">Phorbol-ester/DAG-type domain-containing protein</fullName>
    </recommendedName>
</protein>
<keyword evidence="5" id="KW-1133">Transmembrane helix</keyword>
<evidence type="ECO:0000259" key="6">
    <source>
        <dbReference type="PROSITE" id="PS50081"/>
    </source>
</evidence>
<evidence type="ECO:0000256" key="1">
    <source>
        <dbReference type="ARBA" id="ARBA00022723"/>
    </source>
</evidence>
<feature type="compositionally biased region" description="Polar residues" evidence="4">
    <location>
        <begin position="414"/>
        <end position="425"/>
    </location>
</feature>
<evidence type="ECO:0000256" key="4">
    <source>
        <dbReference type="SAM" id="MobiDB-lite"/>
    </source>
</evidence>
<feature type="transmembrane region" description="Helical" evidence="5">
    <location>
        <begin position="222"/>
        <end position="242"/>
    </location>
</feature>
<keyword evidence="2" id="KW-0677">Repeat</keyword>
<feature type="compositionally biased region" description="Low complexity" evidence="4">
    <location>
        <begin position="427"/>
        <end position="444"/>
    </location>
</feature>
<dbReference type="PANTHER" id="PTHR47841">
    <property type="entry name" value="DIACYLGLYCEROL KINASE THETA-LIKE-RELATED"/>
    <property type="match status" value="1"/>
</dbReference>
<accession>A0ABQ7N3V8</accession>
<sequence length="552" mass="62881">MSSSRPEQHTLHHFIHIHPLTKVDGYGEFTCGGCKTFGFGKTYRCSWCDYNLHEHCATCSPTLFSFIHPQHELKLVFRGPEQTHHEKRMCNICDEPAEGLFYQCHPCGFDVHPLCTQLPQRVRHVPHSAHPLELSHWGASSTCKVCSGAIRSWRYKCSPCGLDVHMECVNTSAASVATIQQRCYGPQPHYHPSQYYHPYYNHGYTNHQGQVQESTPSIGRRMFVILMALTVGVICNIVAAPMSSLKLEQEVLQHFTHVHPLTKVYDFGGFICNGCNTYGSGKTYRCASCNYDLHDCCATCPRTLHCFVHPQHELTLVFKEPAKMDHDRRGCNICHELAEGLYYQCEACGFDMHPLCSQLPQQVSHMSHPAHYLELSDHGASNMCMECHGVIRSWRYKCGPCRLDVHMECVNSSTSATKGTQQRSLEPQPYFQPSQYHQPQSQPQVHLSQYQQMQPQTYFHPPQYRQPQTYFHPPQYQQPQPYFHPNQQPQPYFQPSQYQLPCHNHGCTNQGQPQGQQSGRSAGKKMFGIFMALTIGVASDVIAETAHDAFFG</sequence>